<proteinExistence type="predicted"/>
<comment type="caution">
    <text evidence="1">The sequence shown here is derived from an EMBL/GenBank/DDBJ whole genome shotgun (WGS) entry which is preliminary data.</text>
</comment>
<dbReference type="EMBL" id="SNVI01000008">
    <property type="protein sequence ID" value="TFE36572.1"/>
    <property type="molecule type" value="Genomic_DNA"/>
</dbReference>
<gene>
    <name evidence="1" type="ORF">E2553_43400</name>
</gene>
<evidence type="ECO:0000313" key="1">
    <source>
        <dbReference type="EMBL" id="TFE36572.1"/>
    </source>
</evidence>
<sequence>MATLLDVSLDAPPKPTEAVPVAAFRMGRSTVERPTGSIIERNGSDL</sequence>
<dbReference type="GO" id="GO:0016746">
    <property type="term" value="F:acyltransferase activity"/>
    <property type="evidence" value="ECO:0007669"/>
    <property type="project" value="InterPro"/>
</dbReference>
<accession>A0A4Y8MGJ5</accession>
<dbReference type="InterPro" id="IPR003484">
    <property type="entry name" value="NodA"/>
</dbReference>
<dbReference type="RefSeq" id="WP_121311331.1">
    <property type="nucleotide sequence ID" value="NZ_SNVI01000008.1"/>
</dbReference>
<dbReference type="GO" id="GO:0005829">
    <property type="term" value="C:cytosol"/>
    <property type="evidence" value="ECO:0007669"/>
    <property type="project" value="InterPro"/>
</dbReference>
<evidence type="ECO:0000313" key="2">
    <source>
        <dbReference type="Proteomes" id="UP000297385"/>
    </source>
</evidence>
<dbReference type="AlphaFoldDB" id="A0A4Y8MGJ5"/>
<protein>
    <submittedName>
        <fullName evidence="1">Uncharacterized protein</fullName>
    </submittedName>
</protein>
<dbReference type="Proteomes" id="UP000297385">
    <property type="component" value="Unassembled WGS sequence"/>
</dbReference>
<reference evidence="1 2" key="1">
    <citation type="submission" date="2019-03" db="EMBL/GenBank/DDBJ databases">
        <title>Complete Genome Sequence of Paraburkholderia dipogonis ICMP 19430T, a Nitrogen-fixing Symbiont of the South African Invasive Legume Dipogon lignosus in New Zealand.</title>
        <authorList>
            <person name="De Meyer S.E."/>
        </authorList>
    </citation>
    <scope>NUCLEOTIDE SEQUENCE [LARGE SCALE GENOMIC DNA]</scope>
    <source>
        <strain evidence="1 2">ICMP 19430</strain>
    </source>
</reference>
<dbReference type="Pfam" id="PF02474">
    <property type="entry name" value="NodA"/>
    <property type="match status" value="1"/>
</dbReference>
<name>A0A4Y8MGJ5_9BURK</name>
<organism evidence="1 2">
    <name type="scientific">Paraburkholderia dipogonis</name>
    <dbReference type="NCBI Taxonomy" id="1211383"/>
    <lineage>
        <taxon>Bacteria</taxon>
        <taxon>Pseudomonadati</taxon>
        <taxon>Pseudomonadota</taxon>
        <taxon>Betaproteobacteria</taxon>
        <taxon>Burkholderiales</taxon>
        <taxon>Burkholderiaceae</taxon>
        <taxon>Paraburkholderia</taxon>
    </lineage>
</organism>